<dbReference type="GO" id="GO:0016887">
    <property type="term" value="F:ATP hydrolysis activity"/>
    <property type="evidence" value="ECO:0007669"/>
    <property type="project" value="InterPro"/>
</dbReference>
<sequence>MEHAPDDPHPDAPTQPEPYLASPELARAVNLALHLGRPLLLEGEAGCGKTRLAYAVAYELGLPLYRWDVRSTSKAQDGLYNYDALRRLHDAQMQRFLGEREQAASPSNDPGDPRNYVQLGPLGRAFALCESPAVVLIDEIDKADIDFPNDLLTVLDEPWAFTIQESGEQVQAEPACHPLVVITSNKEKGNLPAPFLRRCIYHFIKFPEAQLKRIVESHFARRALAMPAATDLAIRRFLALRQGERLHKKPGTSEFLDWLEALAHFTSPVTKLTTDGPLPYPELLIKLRADWYTVVEQR</sequence>
<comment type="caution">
    <text evidence="2">The sequence shown here is derived from an EMBL/GenBank/DDBJ whole genome shotgun (WGS) entry which is preliminary data.</text>
</comment>
<dbReference type="InterPro" id="IPR003593">
    <property type="entry name" value="AAA+_ATPase"/>
</dbReference>
<dbReference type="Proteomes" id="UP000220527">
    <property type="component" value="Unassembled WGS sequence"/>
</dbReference>
<keyword evidence="3" id="KW-1185">Reference proteome</keyword>
<protein>
    <submittedName>
        <fullName evidence="2">ATPase</fullName>
    </submittedName>
</protein>
<dbReference type="GO" id="GO:0005524">
    <property type="term" value="F:ATP binding"/>
    <property type="evidence" value="ECO:0007669"/>
    <property type="project" value="InterPro"/>
</dbReference>
<organism evidence="2 3">
    <name type="scientific">Candidatus Viridilinea mediisalina</name>
    <dbReference type="NCBI Taxonomy" id="2024553"/>
    <lineage>
        <taxon>Bacteria</taxon>
        <taxon>Bacillati</taxon>
        <taxon>Chloroflexota</taxon>
        <taxon>Chloroflexia</taxon>
        <taxon>Chloroflexales</taxon>
        <taxon>Chloroflexineae</taxon>
        <taxon>Oscillochloridaceae</taxon>
        <taxon>Candidatus Viridilinea</taxon>
    </lineage>
</organism>
<evidence type="ECO:0000313" key="3">
    <source>
        <dbReference type="Proteomes" id="UP000220527"/>
    </source>
</evidence>
<dbReference type="Pfam" id="PF07728">
    <property type="entry name" value="AAA_5"/>
    <property type="match status" value="1"/>
</dbReference>
<dbReference type="InterPro" id="IPR011704">
    <property type="entry name" value="ATPase_dyneun-rel_AAA"/>
</dbReference>
<dbReference type="InterPro" id="IPR050764">
    <property type="entry name" value="CbbQ/NirQ/NorQ/GpvN"/>
</dbReference>
<proteinExistence type="predicted"/>
<dbReference type="SUPFAM" id="SSF52540">
    <property type="entry name" value="P-loop containing nucleoside triphosphate hydrolases"/>
    <property type="match status" value="1"/>
</dbReference>
<dbReference type="SMART" id="SM00382">
    <property type="entry name" value="AAA"/>
    <property type="match status" value="1"/>
</dbReference>
<dbReference type="Gene3D" id="3.40.50.300">
    <property type="entry name" value="P-loop containing nucleotide triphosphate hydrolases"/>
    <property type="match status" value="1"/>
</dbReference>
<reference evidence="3" key="1">
    <citation type="submission" date="2017-08" db="EMBL/GenBank/DDBJ databases">
        <authorList>
            <person name="Grouzdev D.S."/>
            <person name="Gaisin V.A."/>
            <person name="Rysina M.S."/>
            <person name="Gorlenko V.M."/>
        </authorList>
    </citation>
    <scope>NUCLEOTIDE SEQUENCE [LARGE SCALE GENOMIC DNA]</scope>
    <source>
        <strain evidence="3">Kir15-3F</strain>
    </source>
</reference>
<dbReference type="EMBL" id="NQWI01000057">
    <property type="protein sequence ID" value="PDW02666.1"/>
    <property type="molecule type" value="Genomic_DNA"/>
</dbReference>
<dbReference type="InterPro" id="IPR027417">
    <property type="entry name" value="P-loop_NTPase"/>
</dbReference>
<gene>
    <name evidence="2" type="ORF">CJ255_12895</name>
</gene>
<dbReference type="OrthoDB" id="9783370at2"/>
<evidence type="ECO:0000259" key="1">
    <source>
        <dbReference type="SMART" id="SM00382"/>
    </source>
</evidence>
<accession>A0A2A6RID9</accession>
<name>A0A2A6RID9_9CHLR</name>
<dbReference type="PANTHER" id="PTHR42759">
    <property type="entry name" value="MOXR FAMILY PROTEIN"/>
    <property type="match status" value="1"/>
</dbReference>
<evidence type="ECO:0000313" key="2">
    <source>
        <dbReference type="EMBL" id="PDW02666.1"/>
    </source>
</evidence>
<dbReference type="AlphaFoldDB" id="A0A2A6RID9"/>
<feature type="domain" description="AAA+ ATPase" evidence="1">
    <location>
        <begin position="35"/>
        <end position="206"/>
    </location>
</feature>
<dbReference type="PANTHER" id="PTHR42759:SF6">
    <property type="entry name" value="REGULATORY PROTEIN-RELATED"/>
    <property type="match status" value="1"/>
</dbReference>